<keyword evidence="2" id="KW-1185">Reference proteome</keyword>
<dbReference type="AlphaFoldDB" id="A0A9P7QP22"/>
<proteinExistence type="predicted"/>
<dbReference type="Proteomes" id="UP000707071">
    <property type="component" value="Unassembled WGS sequence"/>
</dbReference>
<gene>
    <name evidence="1" type="ORF">E4U09_007149</name>
</gene>
<name>A0A9P7QP22_9HYPO</name>
<sequence>MSPELPTPRRVQHMIGCASWPMASPAREPHMSPLCRNANGRRMADVIDMKNRRMSRPVRRLPWQRRRLFTSVIVASRSPRAWVVHSIGGPGRQLYRKHPRRDTWPFSPFYFFIFPRSIPQLSTSFNTSLSVPGDTLCQSTAACKVASNTTYDQDPLHSHRIPFMGATW</sequence>
<organism evidence="1 2">
    <name type="scientific">Claviceps aff. purpurea</name>
    <dbReference type="NCBI Taxonomy" id="1967640"/>
    <lineage>
        <taxon>Eukaryota</taxon>
        <taxon>Fungi</taxon>
        <taxon>Dikarya</taxon>
        <taxon>Ascomycota</taxon>
        <taxon>Pezizomycotina</taxon>
        <taxon>Sordariomycetes</taxon>
        <taxon>Hypocreomycetidae</taxon>
        <taxon>Hypocreales</taxon>
        <taxon>Clavicipitaceae</taxon>
        <taxon>Claviceps</taxon>
    </lineage>
</organism>
<evidence type="ECO:0000313" key="1">
    <source>
        <dbReference type="EMBL" id="KAG6303594.1"/>
    </source>
</evidence>
<evidence type="ECO:0000313" key="2">
    <source>
        <dbReference type="Proteomes" id="UP000707071"/>
    </source>
</evidence>
<dbReference type="EMBL" id="SRRH01000007">
    <property type="protein sequence ID" value="KAG6303594.1"/>
    <property type="molecule type" value="Genomic_DNA"/>
</dbReference>
<comment type="caution">
    <text evidence="1">The sequence shown here is derived from an EMBL/GenBank/DDBJ whole genome shotgun (WGS) entry which is preliminary data.</text>
</comment>
<accession>A0A9P7QP22</accession>
<protein>
    <submittedName>
        <fullName evidence="1">Uncharacterized protein</fullName>
    </submittedName>
</protein>
<reference evidence="1 2" key="1">
    <citation type="journal article" date="2020" name="bioRxiv">
        <title>Whole genome comparisons of ergot fungi reveals the divergence and evolution of species within the genus Claviceps are the result of varying mechanisms driving genome evolution and host range expansion.</title>
        <authorList>
            <person name="Wyka S.A."/>
            <person name="Mondo S.J."/>
            <person name="Liu M."/>
            <person name="Dettman J."/>
            <person name="Nalam V."/>
            <person name="Broders K.D."/>
        </authorList>
    </citation>
    <scope>NUCLEOTIDE SEQUENCE [LARGE SCALE GENOMIC DNA]</scope>
    <source>
        <strain evidence="1 2">Clav52</strain>
    </source>
</reference>